<comment type="caution">
    <text evidence="4">The sequence shown here is derived from an EMBL/GenBank/DDBJ whole genome shotgun (WGS) entry which is preliminary data.</text>
</comment>
<comment type="catalytic activity">
    <reaction evidence="1">
        <text>ATP + H2O = ADP + phosphate + H(+)</text>
        <dbReference type="Rhea" id="RHEA:13065"/>
        <dbReference type="ChEBI" id="CHEBI:15377"/>
        <dbReference type="ChEBI" id="CHEBI:15378"/>
        <dbReference type="ChEBI" id="CHEBI:30616"/>
        <dbReference type="ChEBI" id="CHEBI:43474"/>
        <dbReference type="ChEBI" id="CHEBI:456216"/>
        <dbReference type="EC" id="5.6.2.3"/>
    </reaction>
</comment>
<keyword evidence="1" id="KW-0547">Nucleotide-binding</keyword>
<evidence type="ECO:0000313" key="4">
    <source>
        <dbReference type="EMBL" id="KAF4653310.1"/>
    </source>
</evidence>
<dbReference type="PANTHER" id="PTHR47642:SF5">
    <property type="entry name" value="ATP-DEPENDENT DNA HELICASE"/>
    <property type="match status" value="1"/>
</dbReference>
<dbReference type="Pfam" id="PF05970">
    <property type="entry name" value="PIF1"/>
    <property type="match status" value="1"/>
</dbReference>
<feature type="compositionally biased region" description="Basic and acidic residues" evidence="2">
    <location>
        <begin position="424"/>
        <end position="434"/>
    </location>
</feature>
<dbReference type="InterPro" id="IPR010285">
    <property type="entry name" value="DNA_helicase_pif1-like_DEAD"/>
</dbReference>
<evidence type="ECO:0000259" key="3">
    <source>
        <dbReference type="Pfam" id="PF05970"/>
    </source>
</evidence>
<dbReference type="InterPro" id="IPR027417">
    <property type="entry name" value="P-loop_NTPase"/>
</dbReference>
<feature type="domain" description="DNA helicase Pif1-like DEAD-box helicase" evidence="3">
    <location>
        <begin position="1140"/>
        <end position="1302"/>
    </location>
</feature>
<sequence>MFTASTVKQAAARVNKMTRIGLRDIVPDEDGIPKNTENRVFVGMLLSVRKAKMIPLSWKGLGSTARKSGSSSGTRTEKNYERCLLIGDIASTRCCVILLHKHQSRNVLPLQSKICVGGYVAVTEPRFADAFLSGTATPVITTDNWLLPVKAKPVPLEINEVPDNSSFFHYCLVGCKLSMMHGCWGQACGGWLCDAQCLSAEEGGCVAVCRSKTPSYVVKSVVYCDEFPDTVRSCELRGQRLSKLMSGKGLWQDSAAPASGPLRETMRRITEVVNSRGGWIVAGWYKPGMISDEGTADAPLFKLTEKIHISSIWPVEFEGLEDKLAALHAQAETPADIPWEVDEDPVFPEGENCASAADKDKRNTGGSQRNIDERQKCATKKALVIGGGTTRSSANAKKTAAAGKKRRILSNDEGRVQARARGTAGERADERNGEEVSTSDTAFNLPQNDDLVMTEDTCDRQQRCMSCLREGYWASPLELILVSTQGLRAKKYGALRRTDIQLRRRVRDAAGNLPHLHLLAKLDDSVTDAEARARIECAESRIHDIGGGLTVSAEDSERLVEEGLIERVNDWMTYYTDFEKIQSHSCERADFRCHKRRKVVVDEENNEERIVSECRVPHYRPAYNDSFDVMNAPHSAEALQLLLRLGLGRRLAGTGEIVVGEELIAGRHQYSSDLGTHISPTIPRLFLSTRSSSNTQVCDKYFNSRYLSKYLCGAEERASADLRVTCDGSLRVDVDRIRNRKLGVDHMRESRLGRKRYREEYRLVASPESCWWVYDLPYILSDEEFLTCPTRPLSQRSGRLRNGRPGGSSDNVDGVDHRHTIEGLTDDRKYTENQRLIYRSVMLSECTVDNLVAFELRPPELRFVDNPIRFLENFTWRKSHNGQQGISEDLKASPWTDCLNRQWRVRKSAVKGIQLCAIESDDSLGYDVYRSILEHLDSVEVERELYERFVDDSASGSKRCIVVTSLPRPSNVLGFLVHILLSRGRFTTELDLYAAGSMTEAFRIAGLIPRDRNVEPEDVDALLQAYVVDELVFNPVGGTKGFDNCLVVADKVLRGLLLEGCIAYEELPIAEEEELIIDGMADAREVHEAGRERIIQCMTGELGDAVPTAEQLRGATLSNPLTWKPKLRATAEQTAASRVEQQEILDNIIERCNCWLRGGHTPLILIEGMPGCGKSHLAKFLAVYMLSRGMSLIMTALASERAMSLGGCHIHHEFGLPVSNEWDQSTSEQHAFNAYRKLASRPAQLHRLQRAHALIIDEIFTLNAKTYHTIDILLRRIRGNAAPCGGLLLVATGDYRQLPPVSGRLSCRLHWRS</sequence>
<dbReference type="EC" id="5.6.2.3" evidence="1"/>
<dbReference type="EMBL" id="JABANN010000822">
    <property type="protein sequence ID" value="KAF4653310.1"/>
    <property type="molecule type" value="Genomic_DNA"/>
</dbReference>
<reference evidence="4 5" key="1">
    <citation type="submission" date="2020-04" db="EMBL/GenBank/DDBJ databases">
        <title>Perkinsus olseni comparative genomics.</title>
        <authorList>
            <person name="Bogema D.R."/>
        </authorList>
    </citation>
    <scope>NUCLEOTIDE SEQUENCE [LARGE SCALE GENOMIC DNA]</scope>
    <source>
        <strain evidence="4">ATCC PRA-31</strain>
    </source>
</reference>
<dbReference type="SUPFAM" id="SSF52540">
    <property type="entry name" value="P-loop containing nucleoside triphosphate hydrolases"/>
    <property type="match status" value="1"/>
</dbReference>
<protein>
    <recommendedName>
        <fullName evidence="1">ATP-dependent DNA helicase</fullName>
        <ecNumber evidence="1">5.6.2.3</ecNumber>
    </recommendedName>
</protein>
<accession>A0A7J6L1K8</accession>
<comment type="cofactor">
    <cofactor evidence="1">
        <name>Mg(2+)</name>
        <dbReference type="ChEBI" id="CHEBI:18420"/>
    </cofactor>
</comment>
<feature type="compositionally biased region" description="Polar residues" evidence="2">
    <location>
        <begin position="435"/>
        <end position="446"/>
    </location>
</feature>
<evidence type="ECO:0000313" key="5">
    <source>
        <dbReference type="Proteomes" id="UP000572268"/>
    </source>
</evidence>
<dbReference type="GO" id="GO:0000723">
    <property type="term" value="P:telomere maintenance"/>
    <property type="evidence" value="ECO:0007669"/>
    <property type="project" value="InterPro"/>
</dbReference>
<keyword evidence="1" id="KW-0233">DNA recombination</keyword>
<dbReference type="Gene3D" id="3.40.50.300">
    <property type="entry name" value="P-loop containing nucleotide triphosphate hydrolases"/>
    <property type="match status" value="1"/>
</dbReference>
<feature type="region of interest" description="Disordered" evidence="2">
    <location>
        <begin position="388"/>
        <end position="446"/>
    </location>
</feature>
<dbReference type="GO" id="GO:0006310">
    <property type="term" value="P:DNA recombination"/>
    <property type="evidence" value="ECO:0007669"/>
    <property type="project" value="UniProtKB-KW"/>
</dbReference>
<dbReference type="PANTHER" id="PTHR47642">
    <property type="entry name" value="ATP-DEPENDENT DNA HELICASE"/>
    <property type="match status" value="1"/>
</dbReference>
<keyword evidence="1" id="KW-0227">DNA damage</keyword>
<name>A0A7J6L1K8_PEROL</name>
<feature type="compositionally biased region" description="Low complexity" evidence="2">
    <location>
        <begin position="390"/>
        <end position="402"/>
    </location>
</feature>
<comment type="similarity">
    <text evidence="1">Belongs to the helicase family.</text>
</comment>
<organism evidence="4 5">
    <name type="scientific">Perkinsus olseni</name>
    <name type="common">Perkinsus atlanticus</name>
    <dbReference type="NCBI Taxonomy" id="32597"/>
    <lineage>
        <taxon>Eukaryota</taxon>
        <taxon>Sar</taxon>
        <taxon>Alveolata</taxon>
        <taxon>Perkinsozoa</taxon>
        <taxon>Perkinsea</taxon>
        <taxon>Perkinsida</taxon>
        <taxon>Perkinsidae</taxon>
        <taxon>Perkinsus</taxon>
    </lineage>
</organism>
<gene>
    <name evidence="4" type="ORF">FOL46_009269</name>
</gene>
<dbReference type="GO" id="GO:0016787">
    <property type="term" value="F:hydrolase activity"/>
    <property type="evidence" value="ECO:0007669"/>
    <property type="project" value="UniProtKB-KW"/>
</dbReference>
<evidence type="ECO:0000256" key="1">
    <source>
        <dbReference type="RuleBase" id="RU363044"/>
    </source>
</evidence>
<feature type="region of interest" description="Disordered" evidence="2">
    <location>
        <begin position="796"/>
        <end position="816"/>
    </location>
</feature>
<dbReference type="GO" id="GO:0005524">
    <property type="term" value="F:ATP binding"/>
    <property type="evidence" value="ECO:0007669"/>
    <property type="project" value="UniProtKB-KW"/>
</dbReference>
<dbReference type="InterPro" id="IPR051055">
    <property type="entry name" value="PIF1_helicase"/>
</dbReference>
<keyword evidence="1" id="KW-0378">Hydrolase</keyword>
<keyword evidence="1" id="KW-0067">ATP-binding</keyword>
<keyword evidence="1" id="KW-0234">DNA repair</keyword>
<dbReference type="Proteomes" id="UP000572268">
    <property type="component" value="Unassembled WGS sequence"/>
</dbReference>
<proteinExistence type="inferred from homology"/>
<evidence type="ECO:0000256" key="2">
    <source>
        <dbReference type="SAM" id="MobiDB-lite"/>
    </source>
</evidence>
<keyword evidence="1" id="KW-0347">Helicase</keyword>
<dbReference type="GO" id="GO:0006281">
    <property type="term" value="P:DNA repair"/>
    <property type="evidence" value="ECO:0007669"/>
    <property type="project" value="UniProtKB-KW"/>
</dbReference>
<dbReference type="GO" id="GO:0043139">
    <property type="term" value="F:5'-3' DNA helicase activity"/>
    <property type="evidence" value="ECO:0007669"/>
    <property type="project" value="UniProtKB-EC"/>
</dbReference>
<feature type="region of interest" description="Disordered" evidence="2">
    <location>
        <begin position="335"/>
        <end position="373"/>
    </location>
</feature>